<evidence type="ECO:0000313" key="3">
    <source>
        <dbReference type="Proteomes" id="UP001500795"/>
    </source>
</evidence>
<proteinExistence type="predicted"/>
<dbReference type="SUPFAM" id="SSF53955">
    <property type="entry name" value="Lysozyme-like"/>
    <property type="match status" value="1"/>
</dbReference>
<name>A0ABP6VM45_9GAMM</name>
<dbReference type="InterPro" id="IPR023346">
    <property type="entry name" value="Lysozyme-like_dom_sf"/>
</dbReference>
<evidence type="ECO:0000313" key="2">
    <source>
        <dbReference type="EMBL" id="GAA3537522.1"/>
    </source>
</evidence>
<keyword evidence="2" id="KW-0449">Lipoprotein</keyword>
<organism evidence="2 3">
    <name type="scientific">Zobellella aerophila</name>
    <dbReference type="NCBI Taxonomy" id="870480"/>
    <lineage>
        <taxon>Bacteria</taxon>
        <taxon>Pseudomonadati</taxon>
        <taxon>Pseudomonadota</taxon>
        <taxon>Gammaproteobacteria</taxon>
        <taxon>Aeromonadales</taxon>
        <taxon>Aeromonadaceae</taxon>
        <taxon>Zobellella</taxon>
    </lineage>
</organism>
<dbReference type="InterPro" id="IPR045795">
    <property type="entry name" value="SLT_4"/>
</dbReference>
<protein>
    <submittedName>
        <fullName evidence="2">Lipoprotein</fullName>
    </submittedName>
</protein>
<dbReference type="Proteomes" id="UP001500795">
    <property type="component" value="Unassembled WGS sequence"/>
</dbReference>
<accession>A0ABP6VM45</accession>
<dbReference type="Pfam" id="PF19489">
    <property type="entry name" value="SLT_4"/>
    <property type="match status" value="1"/>
</dbReference>
<keyword evidence="3" id="KW-1185">Reference proteome</keyword>
<evidence type="ECO:0000259" key="1">
    <source>
        <dbReference type="Pfam" id="PF19489"/>
    </source>
</evidence>
<dbReference type="EMBL" id="BAABCX010000002">
    <property type="protein sequence ID" value="GAA3537522.1"/>
    <property type="molecule type" value="Genomic_DNA"/>
</dbReference>
<comment type="caution">
    <text evidence="2">The sequence shown here is derived from an EMBL/GenBank/DDBJ whole genome shotgun (WGS) entry which is preliminary data.</text>
</comment>
<dbReference type="CDD" id="cd00442">
    <property type="entry name" value="Lyz-like"/>
    <property type="match status" value="1"/>
</dbReference>
<sequence length="192" mass="22598">MLAALVVFLVGCATSPPRNPEDLCAIFEQHDDWHKAAKNSQEKWGVPVHVMMATMYQESSFRHDAQPPMRYFLFIPYGRASSAYGYPQAKDETWADYQRESGNGWSSRDDFADAIDFMGWYMSKTHRINGVSKWDAYQQYLNYHEGWGGYRRGSYRQKQWLLNVSRRVDSRAQRYAKQYWQCKEELNSGWFG</sequence>
<reference evidence="3" key="1">
    <citation type="journal article" date="2019" name="Int. J. Syst. Evol. Microbiol.">
        <title>The Global Catalogue of Microorganisms (GCM) 10K type strain sequencing project: providing services to taxonomists for standard genome sequencing and annotation.</title>
        <authorList>
            <consortium name="The Broad Institute Genomics Platform"/>
            <consortium name="The Broad Institute Genome Sequencing Center for Infectious Disease"/>
            <person name="Wu L."/>
            <person name="Ma J."/>
        </authorList>
    </citation>
    <scope>NUCLEOTIDE SEQUENCE [LARGE SCALE GENOMIC DNA]</scope>
    <source>
        <strain evidence="3">JCM 17110</strain>
    </source>
</reference>
<gene>
    <name evidence="2" type="ORF">GCM10022394_16380</name>
</gene>
<dbReference type="Gene3D" id="1.10.530.10">
    <property type="match status" value="1"/>
</dbReference>
<feature type="domain" description="Transglycosylase SLT" evidence="1">
    <location>
        <begin position="2"/>
        <end position="182"/>
    </location>
</feature>